<protein>
    <submittedName>
        <fullName evidence="2">Uncharacterized protein</fullName>
    </submittedName>
</protein>
<evidence type="ECO:0000256" key="1">
    <source>
        <dbReference type="SAM" id="MobiDB-lite"/>
    </source>
</evidence>
<name>A0A8H7M084_9AGAM</name>
<organism evidence="2 3">
    <name type="scientific">Rhizoctonia solani</name>
    <dbReference type="NCBI Taxonomy" id="456999"/>
    <lineage>
        <taxon>Eukaryota</taxon>
        <taxon>Fungi</taxon>
        <taxon>Dikarya</taxon>
        <taxon>Basidiomycota</taxon>
        <taxon>Agaricomycotina</taxon>
        <taxon>Agaricomycetes</taxon>
        <taxon>Cantharellales</taxon>
        <taxon>Ceratobasidiaceae</taxon>
        <taxon>Rhizoctonia</taxon>
    </lineage>
</organism>
<dbReference type="EMBL" id="JACYCF010000028">
    <property type="protein sequence ID" value="KAF8749393.1"/>
    <property type="molecule type" value="Genomic_DNA"/>
</dbReference>
<dbReference type="AlphaFoldDB" id="A0A8H7M084"/>
<comment type="caution">
    <text evidence="2">The sequence shown here is derived from an EMBL/GenBank/DDBJ whole genome shotgun (WGS) entry which is preliminary data.</text>
</comment>
<accession>A0A8H7M084</accession>
<feature type="compositionally biased region" description="Low complexity" evidence="1">
    <location>
        <begin position="55"/>
        <end position="81"/>
    </location>
</feature>
<evidence type="ECO:0000313" key="3">
    <source>
        <dbReference type="Proteomes" id="UP000614334"/>
    </source>
</evidence>
<sequence length="122" mass="12871">MEPEPSISALLEAIQALSTQVGSLQDQVKSQGEQIIQLTAICKETNDLVGDKDQGGTQTKPGPSTGPTTPPTHTGGEAHTPATVRPGLKAPSDHQGAQDLIRRTRKSQGTPKESLKERLKGI</sequence>
<dbReference type="Proteomes" id="UP000614334">
    <property type="component" value="Unassembled WGS sequence"/>
</dbReference>
<evidence type="ECO:0000313" key="2">
    <source>
        <dbReference type="EMBL" id="KAF8749393.1"/>
    </source>
</evidence>
<gene>
    <name evidence="2" type="ORF">RHS01_10080</name>
</gene>
<reference evidence="2" key="1">
    <citation type="submission" date="2020-09" db="EMBL/GenBank/DDBJ databases">
        <title>Comparative genome analyses of four rice-infecting Rhizoctonia solani isolates reveal extensive enrichment of homogalacturonan modification genes.</title>
        <authorList>
            <person name="Lee D.-Y."/>
            <person name="Jeon J."/>
            <person name="Kim K.-T."/>
            <person name="Cheong K."/>
            <person name="Song H."/>
            <person name="Choi G."/>
            <person name="Ko J."/>
            <person name="Opiyo S.O."/>
            <person name="Zuo S."/>
            <person name="Madhav S."/>
            <person name="Lee Y.-H."/>
            <person name="Wang G.-L."/>
        </authorList>
    </citation>
    <scope>NUCLEOTIDE SEQUENCE</scope>
    <source>
        <strain evidence="2">AG1-IA B2</strain>
    </source>
</reference>
<feature type="region of interest" description="Disordered" evidence="1">
    <location>
        <begin position="48"/>
        <end position="122"/>
    </location>
</feature>
<proteinExistence type="predicted"/>
<feature type="compositionally biased region" description="Basic and acidic residues" evidence="1">
    <location>
        <begin position="113"/>
        <end position="122"/>
    </location>
</feature>